<accession>A0ABM7URK9</accession>
<feature type="transmembrane region" description="Helical" evidence="4">
    <location>
        <begin position="43"/>
        <end position="65"/>
    </location>
</feature>
<dbReference type="PANTHER" id="PTHR43280:SF29">
    <property type="entry name" value="ARAC-FAMILY TRANSCRIPTIONAL REGULATOR"/>
    <property type="match status" value="1"/>
</dbReference>
<protein>
    <recommendedName>
        <fullName evidence="5">HTH araC/xylS-type domain-containing protein</fullName>
    </recommendedName>
</protein>
<feature type="domain" description="HTH araC/xylS-type" evidence="5">
    <location>
        <begin position="111"/>
        <end position="215"/>
    </location>
</feature>
<name>A0ABM7URK9_9LEPT</name>
<gene>
    <name evidence="6" type="ORF">LPTSP3_g08860</name>
</gene>
<sequence>MEQFGNDEKAKLIWLLSFLGLIGICIILYLFLILFSLPGDLHVPISPVEGCVQLILIYLVLFYVIRKPELIAITLQNPERIFSQQLLLTKPETTKYQKQTLTEEQRKSYLQKMIRIMETEEPYLNDLVSIHDLSERLAIPVHHVSMTINIELSQNFFQFINQYRIERAKLLLSNPKAKDQNVLNIGLEAGFQSKASFNKTFKQFTGFTPSEFRKNSLKDTSLNS</sequence>
<dbReference type="PROSITE" id="PS01124">
    <property type="entry name" value="HTH_ARAC_FAMILY_2"/>
    <property type="match status" value="1"/>
</dbReference>
<dbReference type="PRINTS" id="PR00032">
    <property type="entry name" value="HTHARAC"/>
</dbReference>
<keyword evidence="2" id="KW-0238">DNA-binding</keyword>
<keyword evidence="4" id="KW-1133">Transmembrane helix</keyword>
<keyword evidence="3" id="KW-0804">Transcription</keyword>
<dbReference type="PROSITE" id="PS00041">
    <property type="entry name" value="HTH_ARAC_FAMILY_1"/>
    <property type="match status" value="1"/>
</dbReference>
<feature type="transmembrane region" description="Helical" evidence="4">
    <location>
        <begin position="12"/>
        <end position="37"/>
    </location>
</feature>
<evidence type="ECO:0000256" key="3">
    <source>
        <dbReference type="ARBA" id="ARBA00023163"/>
    </source>
</evidence>
<dbReference type="EMBL" id="AP025028">
    <property type="protein sequence ID" value="BDA77956.1"/>
    <property type="molecule type" value="Genomic_DNA"/>
</dbReference>
<dbReference type="InterPro" id="IPR018062">
    <property type="entry name" value="HTH_AraC-typ_CS"/>
</dbReference>
<evidence type="ECO:0000256" key="1">
    <source>
        <dbReference type="ARBA" id="ARBA00023015"/>
    </source>
</evidence>
<keyword evidence="7" id="KW-1185">Reference proteome</keyword>
<proteinExistence type="predicted"/>
<dbReference type="Gene3D" id="1.10.10.60">
    <property type="entry name" value="Homeodomain-like"/>
    <property type="match status" value="1"/>
</dbReference>
<dbReference type="InterPro" id="IPR020449">
    <property type="entry name" value="Tscrpt_reg_AraC-type_HTH"/>
</dbReference>
<evidence type="ECO:0000256" key="4">
    <source>
        <dbReference type="SAM" id="Phobius"/>
    </source>
</evidence>
<dbReference type="InterPro" id="IPR009057">
    <property type="entry name" value="Homeodomain-like_sf"/>
</dbReference>
<reference evidence="6 7" key="1">
    <citation type="submission" date="2021-08" db="EMBL/GenBank/DDBJ databases">
        <title>Complete genome sequence of Leptospira kobayashii strain E30.</title>
        <authorList>
            <person name="Nakao R."/>
            <person name="Nakamura S."/>
            <person name="Masuzawa T."/>
            <person name="Koizumi N."/>
        </authorList>
    </citation>
    <scope>NUCLEOTIDE SEQUENCE [LARGE SCALE GENOMIC DNA]</scope>
    <source>
        <strain evidence="6 7">E30</strain>
    </source>
</reference>
<evidence type="ECO:0000313" key="7">
    <source>
        <dbReference type="Proteomes" id="UP000245263"/>
    </source>
</evidence>
<keyword evidence="4" id="KW-0472">Membrane</keyword>
<dbReference type="PANTHER" id="PTHR43280">
    <property type="entry name" value="ARAC-FAMILY TRANSCRIPTIONAL REGULATOR"/>
    <property type="match status" value="1"/>
</dbReference>
<keyword evidence="4" id="KW-0812">Transmembrane</keyword>
<evidence type="ECO:0000313" key="6">
    <source>
        <dbReference type="EMBL" id="BDA77956.1"/>
    </source>
</evidence>
<organism evidence="6 7">
    <name type="scientific">Leptospira kobayashii</name>
    <dbReference type="NCBI Taxonomy" id="1917830"/>
    <lineage>
        <taxon>Bacteria</taxon>
        <taxon>Pseudomonadati</taxon>
        <taxon>Spirochaetota</taxon>
        <taxon>Spirochaetia</taxon>
        <taxon>Leptospirales</taxon>
        <taxon>Leptospiraceae</taxon>
        <taxon>Leptospira</taxon>
    </lineage>
</organism>
<dbReference type="Proteomes" id="UP000245263">
    <property type="component" value="Chromosome 1"/>
</dbReference>
<dbReference type="SUPFAM" id="SSF46689">
    <property type="entry name" value="Homeodomain-like"/>
    <property type="match status" value="1"/>
</dbReference>
<dbReference type="InterPro" id="IPR018060">
    <property type="entry name" value="HTH_AraC"/>
</dbReference>
<keyword evidence="1" id="KW-0805">Transcription regulation</keyword>
<dbReference type="Pfam" id="PF12833">
    <property type="entry name" value="HTH_18"/>
    <property type="match status" value="1"/>
</dbReference>
<dbReference type="SMART" id="SM00342">
    <property type="entry name" value="HTH_ARAC"/>
    <property type="match status" value="1"/>
</dbReference>
<evidence type="ECO:0000256" key="2">
    <source>
        <dbReference type="ARBA" id="ARBA00023125"/>
    </source>
</evidence>
<evidence type="ECO:0000259" key="5">
    <source>
        <dbReference type="PROSITE" id="PS01124"/>
    </source>
</evidence>